<comment type="caution">
    <text evidence="1">The sequence shown here is derived from an EMBL/GenBank/DDBJ whole genome shotgun (WGS) entry which is preliminary data.</text>
</comment>
<evidence type="ECO:0000313" key="1">
    <source>
        <dbReference type="EMBL" id="RKF73278.1"/>
    </source>
</evidence>
<organism evidence="1 2">
    <name type="scientific">Golovinomyces cichoracearum</name>
    <dbReference type="NCBI Taxonomy" id="62708"/>
    <lineage>
        <taxon>Eukaryota</taxon>
        <taxon>Fungi</taxon>
        <taxon>Dikarya</taxon>
        <taxon>Ascomycota</taxon>
        <taxon>Pezizomycotina</taxon>
        <taxon>Leotiomycetes</taxon>
        <taxon>Erysiphales</taxon>
        <taxon>Erysiphaceae</taxon>
        <taxon>Golovinomyces</taxon>
    </lineage>
</organism>
<protein>
    <submittedName>
        <fullName evidence="1">Uncharacterized protein</fullName>
    </submittedName>
</protein>
<evidence type="ECO:0000313" key="2">
    <source>
        <dbReference type="Proteomes" id="UP000283383"/>
    </source>
</evidence>
<gene>
    <name evidence="1" type="ORF">GcM3_094031</name>
</gene>
<reference evidence="1 2" key="1">
    <citation type="journal article" date="2018" name="BMC Genomics">
        <title>Comparative genome analyses reveal sequence features reflecting distinct modes of host-adaptation between dicot and monocot powdery mildew.</title>
        <authorList>
            <person name="Wu Y."/>
            <person name="Ma X."/>
            <person name="Pan Z."/>
            <person name="Kale S.D."/>
            <person name="Song Y."/>
            <person name="King H."/>
            <person name="Zhang Q."/>
            <person name="Presley C."/>
            <person name="Deng X."/>
            <person name="Wei C.I."/>
            <person name="Xiao S."/>
        </authorList>
    </citation>
    <scope>NUCLEOTIDE SEQUENCE [LARGE SCALE GENOMIC DNA]</scope>
    <source>
        <strain evidence="1">UMSG3</strain>
    </source>
</reference>
<accession>A0A420IFF2</accession>
<keyword evidence="2" id="KW-1185">Reference proteome</keyword>
<sequence>MGMVSEEHSYKVAIGPGMTFFHKKMTEDDLTAYFRPQGKAYDVTHTVYMVFKEKTLAILDLERLP</sequence>
<dbReference type="Proteomes" id="UP000283383">
    <property type="component" value="Unassembled WGS sequence"/>
</dbReference>
<proteinExistence type="predicted"/>
<dbReference type="EMBL" id="MCBQ01009495">
    <property type="protein sequence ID" value="RKF73278.1"/>
    <property type="molecule type" value="Genomic_DNA"/>
</dbReference>
<name>A0A420IFF2_9PEZI</name>
<dbReference type="AlphaFoldDB" id="A0A420IFF2"/>